<name>A0ABT0G4N8_9ACTN</name>
<comment type="caution">
    <text evidence="1">The sequence shown here is derived from an EMBL/GenBank/DDBJ whole genome shotgun (WGS) entry which is preliminary data.</text>
</comment>
<dbReference type="RefSeq" id="WP_242375431.1">
    <property type="nucleotide sequence ID" value="NZ_JAKRKC020000002.1"/>
</dbReference>
<evidence type="ECO:0000313" key="1">
    <source>
        <dbReference type="EMBL" id="MCK2219561.1"/>
    </source>
</evidence>
<dbReference type="Proteomes" id="UP001317259">
    <property type="component" value="Unassembled WGS sequence"/>
</dbReference>
<keyword evidence="2" id="KW-1185">Reference proteome</keyword>
<dbReference type="EMBL" id="JAKRKC020000002">
    <property type="protein sequence ID" value="MCK2219561.1"/>
    <property type="molecule type" value="Genomic_DNA"/>
</dbReference>
<organism evidence="1 2">
    <name type="scientific">Actinomadura luzonensis</name>
    <dbReference type="NCBI Taxonomy" id="2805427"/>
    <lineage>
        <taxon>Bacteria</taxon>
        <taxon>Bacillati</taxon>
        <taxon>Actinomycetota</taxon>
        <taxon>Actinomycetes</taxon>
        <taxon>Streptosporangiales</taxon>
        <taxon>Thermomonosporaceae</taxon>
        <taxon>Actinomadura</taxon>
    </lineage>
</organism>
<reference evidence="1 2" key="1">
    <citation type="submission" date="2022-04" db="EMBL/GenBank/DDBJ databases">
        <title>Genome draft of Actinomadura sp. ATCC 31491.</title>
        <authorList>
            <person name="Shi X."/>
            <person name="Du Y."/>
        </authorList>
    </citation>
    <scope>NUCLEOTIDE SEQUENCE [LARGE SCALE GENOMIC DNA]</scope>
    <source>
        <strain evidence="1 2">ATCC 31491</strain>
    </source>
</reference>
<protein>
    <submittedName>
        <fullName evidence="1">Uncharacterized protein</fullName>
    </submittedName>
</protein>
<gene>
    <name evidence="1" type="ORF">MF672_038075</name>
</gene>
<accession>A0ABT0G4N8</accession>
<sequence length="91" mass="9922">MQLFNPRRPADADTVAAQRGDLDAVAAVCAALGRLAPLCVLEFGDQFVIPHAVSLMGSACHFAIVYAMGMLRVRQLHPLCDHEFHPVNRLP</sequence>
<proteinExistence type="predicted"/>
<evidence type="ECO:0000313" key="2">
    <source>
        <dbReference type="Proteomes" id="UP001317259"/>
    </source>
</evidence>